<dbReference type="Gene3D" id="1.10.10.580">
    <property type="entry name" value="Structural maintenance of chromosome 1. Chain E"/>
    <property type="match status" value="1"/>
</dbReference>
<comment type="function">
    <text evidence="3">Participates in chromosomal partition during cell division. May act via the formation of a condensin-like complex containing Smc and ScpB that pull DNA away from mid-cell into both cell halves.</text>
</comment>
<dbReference type="Proteomes" id="UP000426444">
    <property type="component" value="Chromosome"/>
</dbReference>
<evidence type="ECO:0000313" key="5">
    <source>
        <dbReference type="Proteomes" id="UP000426444"/>
    </source>
</evidence>
<keyword evidence="5" id="KW-1185">Reference proteome</keyword>
<keyword evidence="3" id="KW-0963">Cytoplasm</keyword>
<evidence type="ECO:0000256" key="3">
    <source>
        <dbReference type="HAMAP-Rule" id="MF_01805"/>
    </source>
</evidence>
<dbReference type="InterPro" id="IPR023093">
    <property type="entry name" value="ScpA-like_C"/>
</dbReference>
<comment type="similarity">
    <text evidence="3">Belongs to the ScpA family.</text>
</comment>
<dbReference type="OrthoDB" id="9811016at2"/>
<evidence type="ECO:0000256" key="2">
    <source>
        <dbReference type="ARBA" id="ARBA00044777"/>
    </source>
</evidence>
<keyword evidence="3" id="KW-0132">Cell division</keyword>
<gene>
    <name evidence="3" type="primary">scpA</name>
    <name evidence="4" type="ORF">SYNTR_1308</name>
</gene>
<organism evidence="4 5">
    <name type="scientific">Candidatus Syntrophocurvum alkaliphilum</name>
    <dbReference type="NCBI Taxonomy" id="2293317"/>
    <lineage>
        <taxon>Bacteria</taxon>
        <taxon>Bacillati</taxon>
        <taxon>Bacillota</taxon>
        <taxon>Clostridia</taxon>
        <taxon>Eubacteriales</taxon>
        <taxon>Syntrophomonadaceae</taxon>
        <taxon>Candidatus Syntrophocurvum</taxon>
    </lineage>
</organism>
<evidence type="ECO:0000256" key="1">
    <source>
        <dbReference type="ARBA" id="ARBA00022829"/>
    </source>
</evidence>
<comment type="subunit">
    <text evidence="3">Component of a cohesin-like complex composed of ScpA, ScpB and the Smc homodimer, in which ScpA and ScpB bind to the head domain of Smc. The presence of the three proteins is required for the association of the complex with DNA.</text>
</comment>
<dbReference type="PANTHER" id="PTHR33969">
    <property type="entry name" value="SEGREGATION AND CONDENSATION PROTEIN A"/>
    <property type="match status" value="1"/>
</dbReference>
<dbReference type="Gene3D" id="6.10.250.2410">
    <property type="match status" value="1"/>
</dbReference>
<dbReference type="GO" id="GO:0051301">
    <property type="term" value="P:cell division"/>
    <property type="evidence" value="ECO:0007669"/>
    <property type="project" value="UniProtKB-KW"/>
</dbReference>
<proteinExistence type="inferred from homology"/>
<accession>A0A6I6DKW9</accession>
<dbReference type="GO" id="GO:0006260">
    <property type="term" value="P:DNA replication"/>
    <property type="evidence" value="ECO:0007669"/>
    <property type="project" value="UniProtKB-UniRule"/>
</dbReference>
<dbReference type="GO" id="GO:0005737">
    <property type="term" value="C:cytoplasm"/>
    <property type="evidence" value="ECO:0007669"/>
    <property type="project" value="UniProtKB-SubCell"/>
</dbReference>
<dbReference type="Pfam" id="PF02616">
    <property type="entry name" value="SMC_ScpA"/>
    <property type="match status" value="1"/>
</dbReference>
<dbReference type="EMBL" id="CP046457">
    <property type="protein sequence ID" value="QGT99901.1"/>
    <property type="molecule type" value="Genomic_DNA"/>
</dbReference>
<comment type="subcellular location">
    <subcellularLocation>
        <location evidence="3">Cytoplasm</location>
    </subcellularLocation>
    <text evidence="3">Associated with two foci at the outer edges of the nucleoid region in young cells, and at four foci within both cell halves in older cells.</text>
</comment>
<dbReference type="RefSeq" id="WP_156203749.1">
    <property type="nucleotide sequence ID" value="NZ_CP046457.1"/>
</dbReference>
<reference evidence="5" key="1">
    <citation type="journal article" date="2019" name="Microbiology">
        <title>Complete Genome Sequence of an Uncultured Bacterium of the Candidate Phylum Bipolaricaulota.</title>
        <authorList>
            <person name="Kadnikov V.V."/>
            <person name="Mardanov A.V."/>
            <person name="Beletsky A.V."/>
            <person name="Frank Y.A."/>
            <person name="Karnachuk O.V."/>
            <person name="Ravin N.V."/>
        </authorList>
    </citation>
    <scope>NUCLEOTIDE SEQUENCE [LARGE SCALE GENOMIC DNA]</scope>
</reference>
<dbReference type="KEGG" id="salq:SYNTR_1308"/>
<dbReference type="AlphaFoldDB" id="A0A6I6DKW9"/>
<dbReference type="PANTHER" id="PTHR33969:SF2">
    <property type="entry name" value="SEGREGATION AND CONDENSATION PROTEIN A"/>
    <property type="match status" value="1"/>
</dbReference>
<dbReference type="GO" id="GO:0007059">
    <property type="term" value="P:chromosome segregation"/>
    <property type="evidence" value="ECO:0007669"/>
    <property type="project" value="UniProtKB-UniRule"/>
</dbReference>
<evidence type="ECO:0000313" key="4">
    <source>
        <dbReference type="EMBL" id="QGT99901.1"/>
    </source>
</evidence>
<dbReference type="HAMAP" id="MF_01805">
    <property type="entry name" value="ScpA"/>
    <property type="match status" value="1"/>
</dbReference>
<sequence length="240" mass="28143">MAYIVDLETFHGPLDLLLYLIEKNEIDIYDIPIAEITNQYIDYLRDDGQIHLDKLGEFLVLASYLLNLKSSLLLPKNIEEQDNIEEDQIDPRQELVNRLLDYKRFKKCAEYLEQKQHGNLQRVFFKNNVLEKNEKEVLLADVKLLVKAFHKLSLKDNTTEEKYEMPQNNVSIDEKIEDILSELHLRGKKGFIFQGLFSAVKNKREAVVLFLALLELIRLKKVEAFQASRFGEITVYLRVI</sequence>
<keyword evidence="1 3" id="KW-0159">Chromosome partition</keyword>
<keyword evidence="3" id="KW-0131">Cell cycle</keyword>
<protein>
    <recommendedName>
        <fullName evidence="2 3">Segregation and condensation protein A</fullName>
    </recommendedName>
</protein>
<dbReference type="InterPro" id="IPR003768">
    <property type="entry name" value="ScpA"/>
</dbReference>
<name>A0A6I6DKW9_9FIRM</name>